<dbReference type="InterPro" id="IPR036237">
    <property type="entry name" value="Xyl_isomerase-like_sf"/>
</dbReference>
<proteinExistence type="inferred from homology"/>
<protein>
    <recommendedName>
        <fullName evidence="5">SDR family NAD(P)-dependent oxidoreductase</fullName>
    </recommendedName>
</protein>
<reference evidence="3" key="2">
    <citation type="submission" date="2020-09" db="EMBL/GenBank/DDBJ databases">
        <authorList>
            <person name="Sun Q."/>
            <person name="Zhou Y."/>
        </authorList>
    </citation>
    <scope>NUCLEOTIDE SEQUENCE</scope>
    <source>
        <strain evidence="3">CGMCC 4.7110</strain>
    </source>
</reference>
<evidence type="ECO:0000313" key="4">
    <source>
        <dbReference type="Proteomes" id="UP000653411"/>
    </source>
</evidence>
<evidence type="ECO:0000256" key="2">
    <source>
        <dbReference type="ARBA" id="ARBA00023002"/>
    </source>
</evidence>
<dbReference type="RefSeq" id="WP_229713584.1">
    <property type="nucleotide sequence ID" value="NZ_BMML01000022.1"/>
</dbReference>
<name>A0A917XL61_9ACTN</name>
<dbReference type="InterPro" id="IPR002347">
    <property type="entry name" value="SDR_fam"/>
</dbReference>
<dbReference type="SUPFAM" id="SSF51735">
    <property type="entry name" value="NAD(P)-binding Rossmann-fold domains"/>
    <property type="match status" value="1"/>
</dbReference>
<dbReference type="SUPFAM" id="SSF51658">
    <property type="entry name" value="Xylose isomerase-like"/>
    <property type="match status" value="1"/>
</dbReference>
<reference evidence="3" key="1">
    <citation type="journal article" date="2014" name="Int. J. Syst. Evol. Microbiol.">
        <title>Complete genome sequence of Corynebacterium casei LMG S-19264T (=DSM 44701T), isolated from a smear-ripened cheese.</title>
        <authorList>
            <consortium name="US DOE Joint Genome Institute (JGI-PGF)"/>
            <person name="Walter F."/>
            <person name="Albersmeier A."/>
            <person name="Kalinowski J."/>
            <person name="Ruckert C."/>
        </authorList>
    </citation>
    <scope>NUCLEOTIDE SEQUENCE</scope>
    <source>
        <strain evidence="3">CGMCC 4.7110</strain>
    </source>
</reference>
<dbReference type="Gene3D" id="3.40.50.720">
    <property type="entry name" value="NAD(P)-binding Rossmann-like Domain"/>
    <property type="match status" value="1"/>
</dbReference>
<gene>
    <name evidence="3" type="ORF">GCM10011578_074570</name>
</gene>
<evidence type="ECO:0000256" key="1">
    <source>
        <dbReference type="ARBA" id="ARBA00006484"/>
    </source>
</evidence>
<evidence type="ECO:0000313" key="3">
    <source>
        <dbReference type="EMBL" id="GGN34086.1"/>
    </source>
</evidence>
<keyword evidence="2" id="KW-0560">Oxidoreductase</keyword>
<sequence>MRERCVSTSVGERFVVRPDTDLRHSGADLDIMARLGVARIDTVRLDPDLGRGPTYREDSVDRTVPGRGGLPLAAILAALPRNVVIGLEVPMPSAGPPPCFEEEDVTTPFQDAYGPWAVIAGGSDGVGAAFAHKIASRGLNVVLVARRVPVLEESAAEIRDAYGVEVRTAALDLSAPDAVSALVKATSGIEVGLFVFNAGADDTSCAFLDKPVEAHGSLVQRNCTAVMEAAHRFGAPMTARGRGGMVLVTSGAAWAGGAALSVYGATKAFDLILAESLWAEWHEAGVHVLGLVLGRTDTPSLRRTMDVDGDMASGGLADPDDVAETALDHLADGPVWIHGSADPTGGSPLGSLRRRDAVLLMSRPRPVKTE</sequence>
<organism evidence="3 4">
    <name type="scientific">Streptomyces fuscichromogenes</name>
    <dbReference type="NCBI Taxonomy" id="1324013"/>
    <lineage>
        <taxon>Bacteria</taxon>
        <taxon>Bacillati</taxon>
        <taxon>Actinomycetota</taxon>
        <taxon>Actinomycetes</taxon>
        <taxon>Kitasatosporales</taxon>
        <taxon>Streptomycetaceae</taxon>
        <taxon>Streptomyces</taxon>
    </lineage>
</organism>
<dbReference type="GO" id="GO:0016491">
    <property type="term" value="F:oxidoreductase activity"/>
    <property type="evidence" value="ECO:0007669"/>
    <property type="project" value="UniProtKB-KW"/>
</dbReference>
<dbReference type="PANTHER" id="PTHR43899:SF13">
    <property type="entry name" value="RH59310P"/>
    <property type="match status" value="1"/>
</dbReference>
<accession>A0A917XL61</accession>
<dbReference type="AlphaFoldDB" id="A0A917XL61"/>
<keyword evidence="4" id="KW-1185">Reference proteome</keyword>
<dbReference type="PRINTS" id="PR00081">
    <property type="entry name" value="GDHRDH"/>
</dbReference>
<evidence type="ECO:0008006" key="5">
    <source>
        <dbReference type="Google" id="ProtNLM"/>
    </source>
</evidence>
<dbReference type="InterPro" id="IPR051019">
    <property type="entry name" value="VLCFA-Steroid_DH"/>
</dbReference>
<comment type="similarity">
    <text evidence="1">Belongs to the short-chain dehydrogenases/reductases (SDR) family.</text>
</comment>
<dbReference type="Pfam" id="PF00106">
    <property type="entry name" value="adh_short"/>
    <property type="match status" value="1"/>
</dbReference>
<dbReference type="PANTHER" id="PTHR43899">
    <property type="entry name" value="RH59310P"/>
    <property type="match status" value="1"/>
</dbReference>
<comment type="caution">
    <text evidence="3">The sequence shown here is derived from an EMBL/GenBank/DDBJ whole genome shotgun (WGS) entry which is preliminary data.</text>
</comment>
<dbReference type="EMBL" id="BMML01000022">
    <property type="protein sequence ID" value="GGN34086.1"/>
    <property type="molecule type" value="Genomic_DNA"/>
</dbReference>
<dbReference type="Proteomes" id="UP000653411">
    <property type="component" value="Unassembled WGS sequence"/>
</dbReference>
<dbReference type="InterPro" id="IPR036291">
    <property type="entry name" value="NAD(P)-bd_dom_sf"/>
</dbReference>